<feature type="non-terminal residue" evidence="2">
    <location>
        <position position="1"/>
    </location>
</feature>
<comment type="caution">
    <text evidence="2">The sequence shown here is derived from an EMBL/GenBank/DDBJ whole genome shotgun (WGS) entry which is preliminary data.</text>
</comment>
<name>A0A4R5F423_9ACTN</name>
<keyword evidence="1" id="KW-0812">Transmembrane</keyword>
<dbReference type="Proteomes" id="UP000295136">
    <property type="component" value="Unassembled WGS sequence"/>
</dbReference>
<keyword evidence="1" id="KW-1133">Transmembrane helix</keyword>
<feature type="transmembrane region" description="Helical" evidence="1">
    <location>
        <begin position="13"/>
        <end position="37"/>
    </location>
</feature>
<keyword evidence="1" id="KW-0472">Membrane</keyword>
<dbReference type="AlphaFoldDB" id="A0A4R5F423"/>
<gene>
    <name evidence="2" type="ORF">E1295_28410</name>
</gene>
<organism evidence="2 3">
    <name type="scientific">Nonomuraea mesophila</name>
    <dbReference type="NCBI Taxonomy" id="2530382"/>
    <lineage>
        <taxon>Bacteria</taxon>
        <taxon>Bacillati</taxon>
        <taxon>Actinomycetota</taxon>
        <taxon>Actinomycetes</taxon>
        <taxon>Streptosporangiales</taxon>
        <taxon>Streptosporangiaceae</taxon>
        <taxon>Nonomuraea</taxon>
    </lineage>
</organism>
<evidence type="ECO:0000256" key="1">
    <source>
        <dbReference type="SAM" id="Phobius"/>
    </source>
</evidence>
<evidence type="ECO:0000313" key="2">
    <source>
        <dbReference type="EMBL" id="TDE42208.1"/>
    </source>
</evidence>
<accession>A0A4R5F423</accession>
<reference evidence="2 3" key="1">
    <citation type="submission" date="2019-03" db="EMBL/GenBank/DDBJ databases">
        <title>Draft genome sequences of novel Actinobacteria.</title>
        <authorList>
            <person name="Sahin N."/>
            <person name="Ay H."/>
            <person name="Saygin H."/>
        </authorList>
    </citation>
    <scope>NUCLEOTIDE SEQUENCE [LARGE SCALE GENOMIC DNA]</scope>
    <source>
        <strain evidence="2 3">6K102</strain>
    </source>
</reference>
<protein>
    <submittedName>
        <fullName evidence="2">Sugar ABC transporter permease</fullName>
    </submittedName>
</protein>
<sequence>MLFAYEEAFRYRFAGYASMLGLAMAIVVLAVLGLYLWRQMRENR</sequence>
<evidence type="ECO:0000313" key="3">
    <source>
        <dbReference type="Proteomes" id="UP000295136"/>
    </source>
</evidence>
<proteinExistence type="predicted"/>
<dbReference type="EMBL" id="SMLD01000087">
    <property type="protein sequence ID" value="TDE42208.1"/>
    <property type="molecule type" value="Genomic_DNA"/>
</dbReference>
<keyword evidence="3" id="KW-1185">Reference proteome</keyword>